<dbReference type="InterPro" id="IPR035965">
    <property type="entry name" value="PAS-like_dom_sf"/>
</dbReference>
<gene>
    <name evidence="10" type="ORF">NB700_001747</name>
</gene>
<dbReference type="Gene3D" id="1.10.287.130">
    <property type="match status" value="1"/>
</dbReference>
<feature type="modified residue" description="4-aspartylphosphate" evidence="4">
    <location>
        <position position="471"/>
    </location>
</feature>
<comment type="caution">
    <text evidence="10">The sequence shown here is derived from an EMBL/GenBank/DDBJ whole genome shotgun (WGS) entry which is preliminary data.</text>
</comment>
<keyword evidence="11" id="KW-1185">Reference proteome</keyword>
<dbReference type="CDD" id="cd00082">
    <property type="entry name" value="HisKA"/>
    <property type="match status" value="1"/>
</dbReference>
<evidence type="ECO:0000256" key="1">
    <source>
        <dbReference type="ARBA" id="ARBA00000085"/>
    </source>
</evidence>
<dbReference type="NCBIfam" id="NF010076">
    <property type="entry name" value="PRK13557.1"/>
    <property type="match status" value="1"/>
</dbReference>
<evidence type="ECO:0000259" key="7">
    <source>
        <dbReference type="PROSITE" id="PS50110"/>
    </source>
</evidence>
<dbReference type="PROSITE" id="PS50113">
    <property type="entry name" value="PAC"/>
    <property type="match status" value="1"/>
</dbReference>
<dbReference type="SMART" id="SM00448">
    <property type="entry name" value="REC"/>
    <property type="match status" value="1"/>
</dbReference>
<keyword evidence="3 4" id="KW-0597">Phosphoprotein</keyword>
<dbReference type="PANTHER" id="PTHR43065">
    <property type="entry name" value="SENSOR HISTIDINE KINASE"/>
    <property type="match status" value="1"/>
</dbReference>
<dbReference type="SUPFAM" id="SSF55874">
    <property type="entry name" value="ATPase domain of HSP90 chaperone/DNA topoisomerase II/histidine kinase"/>
    <property type="match status" value="1"/>
</dbReference>
<dbReference type="InterPro" id="IPR000700">
    <property type="entry name" value="PAS-assoc_C"/>
</dbReference>
<dbReference type="SMART" id="SM00387">
    <property type="entry name" value="HATPase_c"/>
    <property type="match status" value="1"/>
</dbReference>
<organism evidence="10 11">
    <name type="scientific">Xanthomonas sacchari</name>
    <dbReference type="NCBI Taxonomy" id="56458"/>
    <lineage>
        <taxon>Bacteria</taxon>
        <taxon>Pseudomonadati</taxon>
        <taxon>Pseudomonadota</taxon>
        <taxon>Gammaproteobacteria</taxon>
        <taxon>Lysobacterales</taxon>
        <taxon>Lysobacteraceae</taxon>
        <taxon>Xanthomonas</taxon>
    </lineage>
</organism>
<dbReference type="InterPro" id="IPR001610">
    <property type="entry name" value="PAC"/>
</dbReference>
<evidence type="ECO:0000259" key="8">
    <source>
        <dbReference type="PROSITE" id="PS50112"/>
    </source>
</evidence>
<evidence type="ECO:0000256" key="5">
    <source>
        <dbReference type="SAM" id="MobiDB-lite"/>
    </source>
</evidence>
<accession>A0ABT3DUK3</accession>
<dbReference type="InterPro" id="IPR000014">
    <property type="entry name" value="PAS"/>
</dbReference>
<dbReference type="SUPFAM" id="SSF47384">
    <property type="entry name" value="Homodimeric domain of signal transducing histidine kinase"/>
    <property type="match status" value="1"/>
</dbReference>
<dbReference type="Pfam" id="PF00512">
    <property type="entry name" value="HisKA"/>
    <property type="match status" value="1"/>
</dbReference>
<protein>
    <recommendedName>
        <fullName evidence="2">histidine kinase</fullName>
        <ecNumber evidence="2">2.7.13.3</ecNumber>
    </recommendedName>
</protein>
<dbReference type="NCBIfam" id="TIGR00229">
    <property type="entry name" value="sensory_box"/>
    <property type="match status" value="1"/>
</dbReference>
<name>A0ABT3DUK3_9XANT</name>
<evidence type="ECO:0000259" key="6">
    <source>
        <dbReference type="PROSITE" id="PS50109"/>
    </source>
</evidence>
<dbReference type="Proteomes" id="UP001320843">
    <property type="component" value="Unassembled WGS sequence"/>
</dbReference>
<dbReference type="Pfam" id="PF02518">
    <property type="entry name" value="HATPase_c"/>
    <property type="match status" value="1"/>
</dbReference>
<dbReference type="PROSITE" id="PS50110">
    <property type="entry name" value="RESPONSE_REGULATORY"/>
    <property type="match status" value="1"/>
</dbReference>
<dbReference type="PROSITE" id="PS50109">
    <property type="entry name" value="HIS_KIN"/>
    <property type="match status" value="1"/>
</dbReference>
<dbReference type="EMBL" id="JANFWR010000009">
    <property type="protein sequence ID" value="MCW0399191.1"/>
    <property type="molecule type" value="Genomic_DNA"/>
</dbReference>
<dbReference type="SUPFAM" id="SSF52172">
    <property type="entry name" value="CheY-like"/>
    <property type="match status" value="1"/>
</dbReference>
<dbReference type="InterPro" id="IPR003661">
    <property type="entry name" value="HisK_dim/P_dom"/>
</dbReference>
<evidence type="ECO:0000313" key="11">
    <source>
        <dbReference type="Proteomes" id="UP001320843"/>
    </source>
</evidence>
<reference evidence="10 11" key="1">
    <citation type="submission" date="2022-06" db="EMBL/GenBank/DDBJ databases">
        <title>Dynamics of rice microbiomes reveals core vertical transmitted seed endophytes.</title>
        <authorList>
            <person name="Liao K."/>
            <person name="Zhang X."/>
        </authorList>
    </citation>
    <scope>NUCLEOTIDE SEQUENCE [LARGE SCALE GENOMIC DNA]</scope>
    <source>
        <strain evidence="10 11">YT10-10-1</strain>
    </source>
</reference>
<evidence type="ECO:0000313" key="10">
    <source>
        <dbReference type="EMBL" id="MCW0399191.1"/>
    </source>
</evidence>
<dbReference type="Pfam" id="PF00072">
    <property type="entry name" value="Response_reg"/>
    <property type="match status" value="1"/>
</dbReference>
<feature type="region of interest" description="Disordered" evidence="5">
    <location>
        <begin position="1"/>
        <end position="25"/>
    </location>
</feature>
<dbReference type="CDD" id="cd00130">
    <property type="entry name" value="PAS"/>
    <property type="match status" value="1"/>
</dbReference>
<dbReference type="SMART" id="SM00388">
    <property type="entry name" value="HisKA"/>
    <property type="match status" value="1"/>
</dbReference>
<dbReference type="Gene3D" id="3.40.50.2300">
    <property type="match status" value="1"/>
</dbReference>
<dbReference type="PANTHER" id="PTHR43065:SF42">
    <property type="entry name" value="TWO-COMPONENT SENSOR PPRA"/>
    <property type="match status" value="1"/>
</dbReference>
<dbReference type="InterPro" id="IPR001789">
    <property type="entry name" value="Sig_transdc_resp-reg_receiver"/>
</dbReference>
<evidence type="ECO:0000256" key="3">
    <source>
        <dbReference type="ARBA" id="ARBA00022553"/>
    </source>
</evidence>
<dbReference type="InterPro" id="IPR005467">
    <property type="entry name" value="His_kinase_dom"/>
</dbReference>
<evidence type="ECO:0000256" key="2">
    <source>
        <dbReference type="ARBA" id="ARBA00012438"/>
    </source>
</evidence>
<dbReference type="Pfam" id="PF13426">
    <property type="entry name" value="PAS_9"/>
    <property type="match status" value="1"/>
</dbReference>
<dbReference type="SMART" id="SM00086">
    <property type="entry name" value="PAC"/>
    <property type="match status" value="1"/>
</dbReference>
<proteinExistence type="predicted"/>
<dbReference type="RefSeq" id="WP_429002886.1">
    <property type="nucleotide sequence ID" value="NZ_CP099530.1"/>
</dbReference>
<feature type="domain" description="Histidine kinase" evidence="6">
    <location>
        <begin position="169"/>
        <end position="398"/>
    </location>
</feature>
<evidence type="ECO:0000259" key="9">
    <source>
        <dbReference type="PROSITE" id="PS50113"/>
    </source>
</evidence>
<dbReference type="InterPro" id="IPR003594">
    <property type="entry name" value="HATPase_dom"/>
</dbReference>
<dbReference type="InterPro" id="IPR036890">
    <property type="entry name" value="HATPase_C_sf"/>
</dbReference>
<feature type="domain" description="PAC" evidence="9">
    <location>
        <begin position="102"/>
        <end position="156"/>
    </location>
</feature>
<dbReference type="InterPro" id="IPR036097">
    <property type="entry name" value="HisK_dim/P_sf"/>
</dbReference>
<feature type="domain" description="PAS" evidence="8">
    <location>
        <begin position="28"/>
        <end position="101"/>
    </location>
</feature>
<dbReference type="PROSITE" id="PS50112">
    <property type="entry name" value="PAS"/>
    <property type="match status" value="1"/>
</dbReference>
<dbReference type="Gene3D" id="3.30.450.20">
    <property type="entry name" value="PAS domain"/>
    <property type="match status" value="1"/>
</dbReference>
<dbReference type="CDD" id="cd18161">
    <property type="entry name" value="REC_hyHK_blue-like"/>
    <property type="match status" value="1"/>
</dbReference>
<dbReference type="SUPFAM" id="SSF55785">
    <property type="entry name" value="PYP-like sensor domain (PAS domain)"/>
    <property type="match status" value="1"/>
</dbReference>
<dbReference type="SMART" id="SM00091">
    <property type="entry name" value="PAS"/>
    <property type="match status" value="1"/>
</dbReference>
<dbReference type="InterPro" id="IPR004358">
    <property type="entry name" value="Sig_transdc_His_kin-like_C"/>
</dbReference>
<dbReference type="EC" id="2.7.13.3" evidence="2"/>
<comment type="catalytic activity">
    <reaction evidence="1">
        <text>ATP + protein L-histidine = ADP + protein N-phospho-L-histidine.</text>
        <dbReference type="EC" id="2.7.13.3"/>
    </reaction>
</comment>
<dbReference type="Gene3D" id="3.30.565.10">
    <property type="entry name" value="Histidine kinase-like ATPase, C-terminal domain"/>
    <property type="match status" value="1"/>
</dbReference>
<dbReference type="InterPro" id="IPR011006">
    <property type="entry name" value="CheY-like_superfamily"/>
</dbReference>
<dbReference type="PRINTS" id="PR00344">
    <property type="entry name" value="BCTRLSENSOR"/>
</dbReference>
<sequence length="544" mass="60281">MPAPEISNNPAPPTTVDPNAPTDMSNQRSDIFFAAVQTTRMPMIVTDPRQPDNPIIFVNRAFLEMTGYGREELIGNNCRFLQGPDTDRETVRSVRDAITSHDEVAVEILNYRKDGSSFWNALYISPVYDDRGELVYFFGSQLDVSRRRDAEDALRQAQKMEALGQLTGGIAHDFNNLLQVMSGYLELIEHAVESDPLNPSLLRKSVDRARDAAGQAARLTQQLLAFARKQKLEGRVLNLNALVAGMSDVAERTLGDGIAFSLELSPDLRNCRIDPTQAEVALLNILINARDAMADQAAPRLVIQTRNVSVRADEPTTYDNLLPGHYVCVSITDNGSGMPPEVLARVLDPFFTTKEEGKGTGLGLSMVYGFAKQSGGAVRLYSEEGHGTTVRLYFPIDDNVENMAPRDSRTRRPFDRQGDETILIVEDRPDIAELARLFLGDQGYATHVVYNAREALELLDTGVHVDLLYSDLIMPGGLNGVMLAREARRRRPKIKVLLTTGYAESSIERTDAGGNEFEVLAKPYNRQELIRKVRMVLDGPNGVT</sequence>
<evidence type="ECO:0000256" key="4">
    <source>
        <dbReference type="PROSITE-ProRule" id="PRU00169"/>
    </source>
</evidence>
<feature type="domain" description="Response regulatory" evidence="7">
    <location>
        <begin position="421"/>
        <end position="537"/>
    </location>
</feature>